<dbReference type="EMBL" id="CAXLJM020000049">
    <property type="protein sequence ID" value="CAL8112773.1"/>
    <property type="molecule type" value="Genomic_DNA"/>
</dbReference>
<protein>
    <submittedName>
        <fullName evidence="2">Uncharacterized protein</fullName>
    </submittedName>
</protein>
<keyword evidence="1" id="KW-0812">Transmembrane</keyword>
<organism evidence="2 3">
    <name type="scientific">Orchesella dallaii</name>
    <dbReference type="NCBI Taxonomy" id="48710"/>
    <lineage>
        <taxon>Eukaryota</taxon>
        <taxon>Metazoa</taxon>
        <taxon>Ecdysozoa</taxon>
        <taxon>Arthropoda</taxon>
        <taxon>Hexapoda</taxon>
        <taxon>Collembola</taxon>
        <taxon>Entomobryomorpha</taxon>
        <taxon>Entomobryoidea</taxon>
        <taxon>Orchesellidae</taxon>
        <taxon>Orchesellinae</taxon>
        <taxon>Orchesella</taxon>
    </lineage>
</organism>
<feature type="transmembrane region" description="Helical" evidence="1">
    <location>
        <begin position="47"/>
        <end position="66"/>
    </location>
</feature>
<gene>
    <name evidence="2" type="ORF">ODALV1_LOCUS15776</name>
</gene>
<name>A0ABP1QVL9_9HEXA</name>
<accession>A0ABP1QVL9</accession>
<keyword evidence="3" id="KW-1185">Reference proteome</keyword>
<keyword evidence="1" id="KW-1133">Transmembrane helix</keyword>
<proteinExistence type="predicted"/>
<dbReference type="Proteomes" id="UP001642540">
    <property type="component" value="Unassembled WGS sequence"/>
</dbReference>
<comment type="caution">
    <text evidence="2">The sequence shown here is derived from an EMBL/GenBank/DDBJ whole genome shotgun (WGS) entry which is preliminary data.</text>
</comment>
<evidence type="ECO:0000313" key="3">
    <source>
        <dbReference type="Proteomes" id="UP001642540"/>
    </source>
</evidence>
<evidence type="ECO:0000256" key="1">
    <source>
        <dbReference type="SAM" id="Phobius"/>
    </source>
</evidence>
<reference evidence="2 3" key="1">
    <citation type="submission" date="2024-08" db="EMBL/GenBank/DDBJ databases">
        <authorList>
            <person name="Cucini C."/>
            <person name="Frati F."/>
        </authorList>
    </citation>
    <scope>NUCLEOTIDE SEQUENCE [LARGE SCALE GENOMIC DNA]</scope>
</reference>
<keyword evidence="1" id="KW-0472">Membrane</keyword>
<evidence type="ECO:0000313" key="2">
    <source>
        <dbReference type="EMBL" id="CAL8112773.1"/>
    </source>
</evidence>
<sequence length="233" mass="26271">MGSLNEVSAFPLLALSLLPVENAEGGIFSRITMTSMTSAWYLPITHFEALFVGLALLEIFVMRYFLILPLDITKLIEDGTLLQTSVSRKKRMTRESYYKDVLEQQRLAETMFTIIRRIDKDDCVLRTLCELETSTNGGVRYGQKVTNLLSNLKRLGLKILKRESMTIPNNVTIPERKVLSVFVEAVLIGANDNNIENTCAKDANTESCSTQFSLCKEETDALLAYVQQLDPFL</sequence>